<dbReference type="InterPro" id="IPR013708">
    <property type="entry name" value="Shikimate_DH-bd_N"/>
</dbReference>
<accession>A0ABT3X3B6</accession>
<comment type="subunit">
    <text evidence="7">Homodimer.</text>
</comment>
<dbReference type="Pfam" id="PF08501">
    <property type="entry name" value="Shikimate_dh_N"/>
    <property type="match status" value="1"/>
</dbReference>
<feature type="domain" description="Shikimate dehydrogenase substrate binding N-terminal" evidence="8">
    <location>
        <begin position="11"/>
        <end position="93"/>
    </location>
</feature>
<feature type="binding site" evidence="7">
    <location>
        <position position="66"/>
    </location>
    <ligand>
        <name>shikimate</name>
        <dbReference type="ChEBI" id="CHEBI:36208"/>
    </ligand>
</feature>
<feature type="binding site" evidence="7">
    <location>
        <begin position="131"/>
        <end position="135"/>
    </location>
    <ligand>
        <name>NADP(+)</name>
        <dbReference type="ChEBI" id="CHEBI:58349"/>
    </ligand>
</feature>
<evidence type="ECO:0000256" key="7">
    <source>
        <dbReference type="HAMAP-Rule" id="MF_00222"/>
    </source>
</evidence>
<comment type="catalytic activity">
    <reaction evidence="7">
        <text>shikimate + NADP(+) = 3-dehydroshikimate + NADPH + H(+)</text>
        <dbReference type="Rhea" id="RHEA:17737"/>
        <dbReference type="ChEBI" id="CHEBI:15378"/>
        <dbReference type="ChEBI" id="CHEBI:16630"/>
        <dbReference type="ChEBI" id="CHEBI:36208"/>
        <dbReference type="ChEBI" id="CHEBI:57783"/>
        <dbReference type="ChEBI" id="CHEBI:58349"/>
        <dbReference type="EC" id="1.1.1.25"/>
    </reaction>
</comment>
<sequence length="280" mass="30142">MISSQTRLTGLFGHPVAHSKSPQMHNAAFESVGLDCRYLAFDVAPERLGEAVASIRALQMLGVNVTIPHKVEVIPYLDELSEEARLIGAVNTIVLRDGRLIGYNTDGIGYISALQEETGVTVSGKRVLMLGAGGAARAVAAQMALQGASHLTFVAREAEKLAAHLAHLTQTDGISFAQLQERGADFTAGYDLIVNATPVGMHPHVDAVPMPTEWLREGQLVSDLIYNPRITRFLKEAAARGCSVHGGLGMFIHQGAHSFEMWTGSKAPTDVMRQTVESYL</sequence>
<protein>
    <recommendedName>
        <fullName evidence="2 7">Shikimate dehydrogenase (NADP(+))</fullName>
        <shortName evidence="7">SDH</shortName>
        <ecNumber evidence="2 7">1.1.1.25</ecNumber>
    </recommendedName>
</protein>
<dbReference type="PANTHER" id="PTHR21089:SF1">
    <property type="entry name" value="BIFUNCTIONAL 3-DEHYDROQUINATE DEHYDRATASE_SHIKIMATE DEHYDROGENASE, CHLOROPLASTIC"/>
    <property type="match status" value="1"/>
</dbReference>
<dbReference type="InterPro" id="IPR022893">
    <property type="entry name" value="Shikimate_DH_fam"/>
</dbReference>
<evidence type="ECO:0000313" key="11">
    <source>
        <dbReference type="Proteomes" id="UP001208017"/>
    </source>
</evidence>
<evidence type="ECO:0000313" key="10">
    <source>
        <dbReference type="EMBL" id="MCX7570458.1"/>
    </source>
</evidence>
<evidence type="ECO:0000259" key="8">
    <source>
        <dbReference type="Pfam" id="PF08501"/>
    </source>
</evidence>
<dbReference type="Pfam" id="PF18317">
    <property type="entry name" value="SDH_C"/>
    <property type="match status" value="1"/>
</dbReference>
<evidence type="ECO:0000256" key="1">
    <source>
        <dbReference type="ARBA" id="ARBA00004871"/>
    </source>
</evidence>
<dbReference type="PANTHER" id="PTHR21089">
    <property type="entry name" value="SHIKIMATE DEHYDROGENASE"/>
    <property type="match status" value="1"/>
</dbReference>
<dbReference type="Gene3D" id="3.40.50.720">
    <property type="entry name" value="NAD(P)-binding Rossmann-like Domain"/>
    <property type="match status" value="1"/>
</dbReference>
<feature type="binding site" evidence="7">
    <location>
        <position position="106"/>
    </location>
    <ligand>
        <name>shikimate</name>
        <dbReference type="ChEBI" id="CHEBI:36208"/>
    </ligand>
</feature>
<comment type="similarity">
    <text evidence="7">Belongs to the shikimate dehydrogenase family.</text>
</comment>
<keyword evidence="3 7" id="KW-0028">Amino-acid biosynthesis</keyword>
<dbReference type="InterPro" id="IPR046346">
    <property type="entry name" value="Aminoacid_DH-like_N_sf"/>
</dbReference>
<dbReference type="CDD" id="cd01065">
    <property type="entry name" value="NAD_bind_Shikimate_DH"/>
    <property type="match status" value="1"/>
</dbReference>
<dbReference type="NCBIfam" id="TIGR00507">
    <property type="entry name" value="aroE"/>
    <property type="match status" value="1"/>
</dbReference>
<evidence type="ECO:0000256" key="6">
    <source>
        <dbReference type="ARBA" id="ARBA00023141"/>
    </source>
</evidence>
<feature type="binding site" evidence="7">
    <location>
        <position position="91"/>
    </location>
    <ligand>
        <name>shikimate</name>
        <dbReference type="ChEBI" id="CHEBI:36208"/>
    </ligand>
</feature>
<reference evidence="10 11" key="1">
    <citation type="submission" date="2022-11" db="EMBL/GenBank/DDBJ databases">
        <title>Study of microbial diversity in lake waters.</title>
        <authorList>
            <person name="Zhang J."/>
        </authorList>
    </citation>
    <scope>NUCLEOTIDE SEQUENCE [LARGE SCALE GENOMIC DNA]</scope>
    <source>
        <strain evidence="10 11">DT12</strain>
    </source>
</reference>
<gene>
    <name evidence="7" type="primary">aroE</name>
    <name evidence="10" type="ORF">OS242_10845</name>
</gene>
<feature type="active site" description="Proton acceptor" evidence="7">
    <location>
        <position position="70"/>
    </location>
</feature>
<evidence type="ECO:0000256" key="5">
    <source>
        <dbReference type="ARBA" id="ARBA00023002"/>
    </source>
</evidence>
<dbReference type="NCBIfam" id="NF001314">
    <property type="entry name" value="PRK00258.2-2"/>
    <property type="match status" value="1"/>
</dbReference>
<feature type="binding site" evidence="7">
    <location>
        <position position="247"/>
    </location>
    <ligand>
        <name>NADP(+)</name>
        <dbReference type="ChEBI" id="CHEBI:58349"/>
    </ligand>
</feature>
<keyword evidence="5 7" id="KW-0560">Oxidoreductase</keyword>
<evidence type="ECO:0000256" key="2">
    <source>
        <dbReference type="ARBA" id="ARBA00012962"/>
    </source>
</evidence>
<dbReference type="Gene3D" id="3.40.50.10860">
    <property type="entry name" value="Leucine Dehydrogenase, chain A, domain 1"/>
    <property type="match status" value="1"/>
</dbReference>
<feature type="binding site" evidence="7">
    <location>
        <position position="226"/>
    </location>
    <ligand>
        <name>shikimate</name>
        <dbReference type="ChEBI" id="CHEBI:36208"/>
    </ligand>
</feature>
<comment type="pathway">
    <text evidence="1 7">Metabolic intermediate biosynthesis; chorismate biosynthesis; chorismate from D-erythrose 4-phosphate and phosphoenolpyruvate: step 4/7.</text>
</comment>
<feature type="binding site" evidence="7">
    <location>
        <position position="224"/>
    </location>
    <ligand>
        <name>NADP(+)</name>
        <dbReference type="ChEBI" id="CHEBI:58349"/>
    </ligand>
</feature>
<dbReference type="InterPro" id="IPR036291">
    <property type="entry name" value="NAD(P)-bd_dom_sf"/>
</dbReference>
<comment type="caution">
    <text evidence="7">Lacks conserved residue(s) required for the propagation of feature annotation.</text>
</comment>
<organism evidence="10 11">
    <name type="scientific">Tumebacillus lacus</name>
    <dbReference type="NCBI Taxonomy" id="2995335"/>
    <lineage>
        <taxon>Bacteria</taxon>
        <taxon>Bacillati</taxon>
        <taxon>Bacillota</taxon>
        <taxon>Bacilli</taxon>
        <taxon>Bacillales</taxon>
        <taxon>Alicyclobacillaceae</taxon>
        <taxon>Tumebacillus</taxon>
    </lineage>
</organism>
<dbReference type="InterPro" id="IPR041121">
    <property type="entry name" value="SDH_C"/>
</dbReference>
<dbReference type="Proteomes" id="UP001208017">
    <property type="component" value="Unassembled WGS sequence"/>
</dbReference>
<feature type="binding site" evidence="7">
    <location>
        <position position="254"/>
    </location>
    <ligand>
        <name>shikimate</name>
        <dbReference type="ChEBI" id="CHEBI:36208"/>
    </ligand>
</feature>
<dbReference type="SUPFAM" id="SSF51735">
    <property type="entry name" value="NAD(P)-binding Rossmann-fold domains"/>
    <property type="match status" value="1"/>
</dbReference>
<name>A0ABT3X3B6_9BACL</name>
<keyword evidence="4 7" id="KW-0521">NADP</keyword>
<keyword evidence="11" id="KW-1185">Reference proteome</keyword>
<feature type="binding site" evidence="7">
    <location>
        <position position="82"/>
    </location>
    <ligand>
        <name>NADP(+)</name>
        <dbReference type="ChEBI" id="CHEBI:58349"/>
    </ligand>
</feature>
<dbReference type="SUPFAM" id="SSF53223">
    <property type="entry name" value="Aminoacid dehydrogenase-like, N-terminal domain"/>
    <property type="match status" value="1"/>
</dbReference>
<evidence type="ECO:0000259" key="9">
    <source>
        <dbReference type="Pfam" id="PF18317"/>
    </source>
</evidence>
<feature type="binding site" evidence="7">
    <location>
        <begin position="19"/>
        <end position="21"/>
    </location>
    <ligand>
        <name>shikimate</name>
        <dbReference type="ChEBI" id="CHEBI:36208"/>
    </ligand>
</feature>
<dbReference type="HAMAP" id="MF_00222">
    <property type="entry name" value="Shikimate_DH_AroE"/>
    <property type="match status" value="1"/>
</dbReference>
<feature type="domain" description="SDH C-terminal" evidence="9">
    <location>
        <begin position="247"/>
        <end position="277"/>
    </location>
</feature>
<dbReference type="GO" id="GO:0004764">
    <property type="term" value="F:shikimate 3-dehydrogenase (NADP+) activity"/>
    <property type="evidence" value="ECO:0007669"/>
    <property type="project" value="UniProtKB-EC"/>
</dbReference>
<evidence type="ECO:0000256" key="3">
    <source>
        <dbReference type="ARBA" id="ARBA00022605"/>
    </source>
</evidence>
<comment type="caution">
    <text evidence="10">The sequence shown here is derived from an EMBL/GenBank/DDBJ whole genome shotgun (WGS) entry which is preliminary data.</text>
</comment>
<dbReference type="EC" id="1.1.1.25" evidence="2 7"/>
<proteinExistence type="inferred from homology"/>
<evidence type="ECO:0000256" key="4">
    <source>
        <dbReference type="ARBA" id="ARBA00022857"/>
    </source>
</evidence>
<comment type="function">
    <text evidence="7">Involved in the biosynthesis of the chorismate, which leads to the biosynthesis of aromatic amino acids. Catalyzes the reversible NADPH linked reduction of 3-dehydroshikimate (DHSA) to yield shikimate (SA).</text>
</comment>
<dbReference type="InterPro" id="IPR011342">
    <property type="entry name" value="Shikimate_DH"/>
</dbReference>
<keyword evidence="6 7" id="KW-0057">Aromatic amino acid biosynthesis</keyword>
<dbReference type="NCBIfam" id="NF001319">
    <property type="entry name" value="PRK00258.3-3"/>
    <property type="match status" value="1"/>
</dbReference>
<dbReference type="RefSeq" id="WP_267151702.1">
    <property type="nucleotide sequence ID" value="NZ_JAPMLT010000004.1"/>
</dbReference>
<dbReference type="EMBL" id="JAPMLT010000004">
    <property type="protein sequence ID" value="MCX7570458.1"/>
    <property type="molecule type" value="Genomic_DNA"/>
</dbReference>